<dbReference type="Proteomes" id="UP001327560">
    <property type="component" value="Chromosome 8"/>
</dbReference>
<proteinExistence type="inferred from homology"/>
<evidence type="ECO:0000256" key="1">
    <source>
        <dbReference type="ARBA" id="ARBA00010016"/>
    </source>
</evidence>
<dbReference type="PANTHER" id="PTHR31807:SF2">
    <property type="entry name" value="PROTEIN SNOWY COTYLEDON 3"/>
    <property type="match status" value="1"/>
</dbReference>
<feature type="compositionally biased region" description="Polar residues" evidence="2">
    <location>
        <begin position="372"/>
        <end position="384"/>
    </location>
</feature>
<dbReference type="Pfam" id="PF04484">
    <property type="entry name" value="QWRF"/>
    <property type="match status" value="1"/>
</dbReference>
<dbReference type="GO" id="GO:0005880">
    <property type="term" value="C:nuclear microtubule"/>
    <property type="evidence" value="ECO:0007669"/>
    <property type="project" value="TreeGrafter"/>
</dbReference>
<evidence type="ECO:0000256" key="2">
    <source>
        <dbReference type="SAM" id="MobiDB-lite"/>
    </source>
</evidence>
<evidence type="ECO:0008006" key="5">
    <source>
        <dbReference type="Google" id="ProtNLM"/>
    </source>
</evidence>
<organism evidence="3 4">
    <name type="scientific">Canna indica</name>
    <name type="common">Indian-shot</name>
    <dbReference type="NCBI Taxonomy" id="4628"/>
    <lineage>
        <taxon>Eukaryota</taxon>
        <taxon>Viridiplantae</taxon>
        <taxon>Streptophyta</taxon>
        <taxon>Embryophyta</taxon>
        <taxon>Tracheophyta</taxon>
        <taxon>Spermatophyta</taxon>
        <taxon>Magnoliopsida</taxon>
        <taxon>Liliopsida</taxon>
        <taxon>Zingiberales</taxon>
        <taxon>Cannaceae</taxon>
        <taxon>Canna</taxon>
    </lineage>
</organism>
<dbReference type="GO" id="GO:0008017">
    <property type="term" value="F:microtubule binding"/>
    <property type="evidence" value="ECO:0007669"/>
    <property type="project" value="TreeGrafter"/>
</dbReference>
<feature type="region of interest" description="Disordered" evidence="2">
    <location>
        <begin position="250"/>
        <end position="273"/>
    </location>
</feature>
<feature type="compositionally biased region" description="Low complexity" evidence="2">
    <location>
        <begin position="333"/>
        <end position="347"/>
    </location>
</feature>
<evidence type="ECO:0000313" key="3">
    <source>
        <dbReference type="EMBL" id="WOL17646.1"/>
    </source>
</evidence>
<sequence length="619" mass="66978">MVAAVSAAAAAAAPRNRHKSASQPPNRDDLQNPRRSPLIPSEKDNAAAGARRPRVKEITSRYLSSYSSSSSASFSSSGSSSGSRRFPSPLVTARPSAPVALPQSATQKRSHSVDRARPATPRSDPPPSAPEASRNLCMTTRSLSVSFQGESFFYQTSRAKTASPSPTRKPTPERRRASTAATAPVKDGDHLENSRPFDNHHRWPASRAHPSNPLISSLNCSSEKKEPVLATFRLLQQSMVFDDCTRRASFDGGDLSPSSDTDSVSSGSNSGTPEFSVACQAKVSSRGVSVPARFWQETNSRLGRYPEPCSPLSSPDSGHMVQPKLGFVRKLSMDSPLSSPRSASSPLRGPMRPSSPSKLAASPTRGMASPLRTRSNASMNTSPIGQIGNAPSIISFAAEVRRAKKGENRIEEAHILRLLDNRHLQWRSVNARANAALLVQKLTVEKNLFDAWKITSQLRDSITIKKIKLQLLTQNLKLTSILKGQMVYLEDFSLREREHSSSLSGAIEALKASTLRLPIVNGAKADIVEIKDAVGSAVDMMQAMGSSICSLLSKVEGTSNLVPEITKVVAQEQALLDQSKDLLSTIAALHVKQCSLEGHLVQLNRKAHQHLILCLKEER</sequence>
<feature type="compositionally biased region" description="Low complexity" evidence="2">
    <location>
        <begin position="1"/>
        <end position="13"/>
    </location>
</feature>
<feature type="compositionally biased region" description="Low complexity" evidence="2">
    <location>
        <begin position="256"/>
        <end position="273"/>
    </location>
</feature>
<feature type="compositionally biased region" description="Basic and acidic residues" evidence="2">
    <location>
        <begin position="186"/>
        <end position="201"/>
    </location>
</feature>
<dbReference type="EMBL" id="CP136897">
    <property type="protein sequence ID" value="WOL17646.1"/>
    <property type="molecule type" value="Genomic_DNA"/>
</dbReference>
<name>A0AAQ3QM27_9LILI</name>
<comment type="similarity">
    <text evidence="1">Belongs to the QWRF family.</text>
</comment>
<dbReference type="AlphaFoldDB" id="A0AAQ3QM27"/>
<protein>
    <recommendedName>
        <fullName evidence="5">QWRF motif-containing protein 2</fullName>
    </recommendedName>
</protein>
<keyword evidence="4" id="KW-1185">Reference proteome</keyword>
<accession>A0AAQ3QM27</accession>
<feature type="region of interest" description="Disordered" evidence="2">
    <location>
        <begin position="156"/>
        <end position="210"/>
    </location>
</feature>
<feature type="compositionally biased region" description="Polar residues" evidence="2">
    <location>
        <begin position="156"/>
        <end position="168"/>
    </location>
</feature>
<reference evidence="3 4" key="1">
    <citation type="submission" date="2023-10" db="EMBL/GenBank/DDBJ databases">
        <title>Chromosome-scale genome assembly provides insights into flower coloration mechanisms of Canna indica.</title>
        <authorList>
            <person name="Li C."/>
        </authorList>
    </citation>
    <scope>NUCLEOTIDE SEQUENCE [LARGE SCALE GENOMIC DNA]</scope>
    <source>
        <tissue evidence="3">Flower</tissue>
    </source>
</reference>
<feature type="compositionally biased region" description="Low complexity" evidence="2">
    <location>
        <begin position="60"/>
        <end position="90"/>
    </location>
</feature>
<evidence type="ECO:0000313" key="4">
    <source>
        <dbReference type="Proteomes" id="UP001327560"/>
    </source>
</evidence>
<feature type="region of interest" description="Disordered" evidence="2">
    <location>
        <begin position="332"/>
        <end position="384"/>
    </location>
</feature>
<dbReference type="InterPro" id="IPR007573">
    <property type="entry name" value="QWRF"/>
</dbReference>
<gene>
    <name evidence="3" type="ORF">Cni_G26439</name>
</gene>
<dbReference type="PANTHER" id="PTHR31807">
    <property type="entry name" value="AUGMIN FAMILY MEMBER"/>
    <property type="match status" value="1"/>
</dbReference>
<dbReference type="GO" id="GO:0005737">
    <property type="term" value="C:cytoplasm"/>
    <property type="evidence" value="ECO:0007669"/>
    <property type="project" value="TreeGrafter"/>
</dbReference>
<dbReference type="GO" id="GO:0051225">
    <property type="term" value="P:spindle assembly"/>
    <property type="evidence" value="ECO:0007669"/>
    <property type="project" value="TreeGrafter"/>
</dbReference>
<feature type="region of interest" description="Disordered" evidence="2">
    <location>
        <begin position="1"/>
        <end position="135"/>
    </location>
</feature>